<dbReference type="EMBL" id="QJPH01000158">
    <property type="protein sequence ID" value="PZN84275.1"/>
    <property type="molecule type" value="Genomic_DNA"/>
</dbReference>
<sequence>MLLYKWRSLFISTILFLIIQLCQPDTNDFEIPDSTLTDIRNKYGDKAVDRVKTWKKLIDSNQGNSEQEKLELVNIFINDLQFVDDMTHWGKSDYWATPLETLASNGGDCEDFSIAKYFTLRALNVPDEHLRLTYVKSLKLNQAHMVLTYTNPPGSVPLVLDNLVHTIEPATRRTDLLPVYSFNVEGLWLAKQRGIGQYLGAPERINLWQELLHRMKTLNGN</sequence>
<dbReference type="InterPro" id="IPR038765">
    <property type="entry name" value="Papain-like_cys_pep_sf"/>
</dbReference>
<gene>
    <name evidence="1" type="ORF">DM484_03110</name>
</gene>
<protein>
    <submittedName>
        <fullName evidence="1">Sulfate adenylyltransferase</fullName>
    </submittedName>
</protein>
<keyword evidence="1" id="KW-0808">Transferase</keyword>
<dbReference type="Gene3D" id="3.10.620.30">
    <property type="match status" value="1"/>
</dbReference>
<keyword evidence="1" id="KW-0548">Nucleotidyltransferase</keyword>
<dbReference type="InterPro" id="IPR010319">
    <property type="entry name" value="Transglutaminase-like_Cys_pept"/>
</dbReference>
<dbReference type="Pfam" id="PF06035">
    <property type="entry name" value="Peptidase_C93"/>
    <property type="match status" value="1"/>
</dbReference>
<evidence type="ECO:0000313" key="2">
    <source>
        <dbReference type="Proteomes" id="UP000249396"/>
    </source>
</evidence>
<dbReference type="SUPFAM" id="SSF54001">
    <property type="entry name" value="Cysteine proteinases"/>
    <property type="match status" value="1"/>
</dbReference>
<organism evidence="1 2">
    <name type="scientific">Candidatus Methylumidiphilus alinenensis</name>
    <dbReference type="NCBI Taxonomy" id="2202197"/>
    <lineage>
        <taxon>Bacteria</taxon>
        <taxon>Pseudomonadati</taxon>
        <taxon>Pseudomonadota</taxon>
        <taxon>Gammaproteobacteria</taxon>
        <taxon>Methylococcales</taxon>
        <taxon>Candidatus Methylumidiphilus</taxon>
    </lineage>
</organism>
<dbReference type="PANTHER" id="PTHR39327">
    <property type="match status" value="1"/>
</dbReference>
<reference evidence="1 2" key="1">
    <citation type="journal article" date="2018" name="Aquat. Microb. Ecol.">
        <title>Gammaproteobacterial methanotrophs dominate.</title>
        <authorList>
            <person name="Rissanen A.J."/>
            <person name="Saarenheimo J."/>
            <person name="Tiirola M."/>
            <person name="Peura S."/>
            <person name="Aalto S.L."/>
            <person name="Karvinen A."/>
            <person name="Nykanen H."/>
        </authorList>
    </citation>
    <scope>NUCLEOTIDE SEQUENCE [LARGE SCALE GENOMIC DNA]</scope>
    <source>
        <strain evidence="1">AMbin10</strain>
    </source>
</reference>
<dbReference type="Proteomes" id="UP000249396">
    <property type="component" value="Unassembled WGS sequence"/>
</dbReference>
<dbReference type="GO" id="GO:0016779">
    <property type="term" value="F:nucleotidyltransferase activity"/>
    <property type="evidence" value="ECO:0007669"/>
    <property type="project" value="UniProtKB-KW"/>
</dbReference>
<dbReference type="PANTHER" id="PTHR39327:SF1">
    <property type="entry name" value="BLR5470 PROTEIN"/>
    <property type="match status" value="1"/>
</dbReference>
<evidence type="ECO:0000313" key="1">
    <source>
        <dbReference type="EMBL" id="PZN84275.1"/>
    </source>
</evidence>
<dbReference type="AlphaFoldDB" id="A0A2W4RK87"/>
<accession>A0A2W4RK87</accession>
<comment type="caution">
    <text evidence="1">The sequence shown here is derived from an EMBL/GenBank/DDBJ whole genome shotgun (WGS) entry which is preliminary data.</text>
</comment>
<proteinExistence type="predicted"/>
<name>A0A2W4RK87_9GAMM</name>